<evidence type="ECO:0000256" key="4">
    <source>
        <dbReference type="ARBA" id="ARBA00023163"/>
    </source>
</evidence>
<dbReference type="Gene3D" id="1.10.10.10">
    <property type="entry name" value="Winged helix-like DNA-binding domain superfamily/Winged helix DNA-binding domain"/>
    <property type="match status" value="2"/>
</dbReference>
<dbReference type="InterPro" id="IPR011990">
    <property type="entry name" value="TPR-like_helical_dom_sf"/>
</dbReference>
<dbReference type="SUPFAM" id="SSF46894">
    <property type="entry name" value="C-terminal effector domain of the bipartite response regulators"/>
    <property type="match status" value="1"/>
</dbReference>
<dbReference type="PANTHER" id="PTHR35807">
    <property type="entry name" value="TRANSCRIPTIONAL REGULATOR REDD-RELATED"/>
    <property type="match status" value="1"/>
</dbReference>
<dbReference type="SUPFAM" id="SSF52540">
    <property type="entry name" value="P-loop containing nucleoside triphosphate hydrolases"/>
    <property type="match status" value="1"/>
</dbReference>
<reference evidence="7 8" key="1">
    <citation type="submission" date="2016-10" db="EMBL/GenBank/DDBJ databases">
        <authorList>
            <person name="de Groot N.N."/>
        </authorList>
    </citation>
    <scope>NUCLEOTIDE SEQUENCE [LARGE SCALE GENOMIC DNA]</scope>
    <source>
        <strain evidence="7 8">CGMCC 4.7037</strain>
    </source>
</reference>
<dbReference type="CDD" id="cd00383">
    <property type="entry name" value="trans_reg_C"/>
    <property type="match status" value="1"/>
</dbReference>
<dbReference type="GO" id="GO:0003677">
    <property type="term" value="F:DNA binding"/>
    <property type="evidence" value="ECO:0007669"/>
    <property type="project" value="UniProtKB-UniRule"/>
</dbReference>
<evidence type="ECO:0000313" key="8">
    <source>
        <dbReference type="Proteomes" id="UP000236732"/>
    </source>
</evidence>
<dbReference type="SUPFAM" id="SSF48452">
    <property type="entry name" value="TPR-like"/>
    <property type="match status" value="3"/>
</dbReference>
<evidence type="ECO:0000256" key="5">
    <source>
        <dbReference type="PROSITE-ProRule" id="PRU01091"/>
    </source>
</evidence>
<evidence type="ECO:0000256" key="1">
    <source>
        <dbReference type="ARBA" id="ARBA00005820"/>
    </source>
</evidence>
<sequence>MEFRVLGPVEVRRDGNAVPVVGEKQRTLLALLVLRAGQVVPHDELLHALWGDDPPGAGRRALHNHVWSLRRLLADDVSLATSSGGYALNVPPGGSDLARFTAEVAAADAARAGGDLPAAAGRLRAALALWRGPALAGTRLEFQNAEGYTLEELRLSALTGRIDADLALGRHADLVGELRQLVTVEPLRERLRAQLMLALHRDGRRADALEQYRLTRRCFRDELGLEPGDELKRLHQAILAGDPDLLPDPVRPREADLVPRQLPADVARFTGRAHHLSVLDALLTGDGGALVITAIAGTGGVGKTALAVHWGHLRADHFPDGHLYLDLHGYSRSAPVTPAQALWQLLRGLGVPPESIPVDVDERAVLYRSAVAGRRMLIVLDNAAAADQVRPLLPGTSPSRVLITSRDSLRGLTATHGVDVIALDLLTPSEAEALLRAFLDKDLDGIGELAALCGYLPLALRLAAAHLRGAGTPVGEQVARLRAGDLLEALDFAEDPHIGVRATFALSYQALPEPVRATFRLMGLHPGRDVSLDALAAMSGQGFEATRECVEALVRAHLVSRAERRVSMHDLIREYARELAKAEGERPEVWERLLGWHTHTARAAMAHVDPDALLLTPTVPGPAGGARRFADRDAAMAWLNGERHNTVALVVHAAGHGWPVHAWQLAYVTAYYFYLGRHVDDWLATHRPALEAVQGLGDLGGETMILTTLGHALMEADQYGPFLECQRRAVELAAATNDRRMRAEAQNYVAFGLFRTGELVAALDANDEAQALYRELGDRPGELATIYLAGQIHVRLGEGHRALAYLDESLDWMRRRGGRRHDEAFALFEVCMARLGLGQVPAAREAAEQGLAIARDLADPMLEAQALHHLGQVAVRQELPLEALRLQEEALVHARRLPGRMTECMVLNGLGRTYEACGEPGEATAHFRAALEIALRINDPYELAAARAGLRVDRKPNAS</sequence>
<proteinExistence type="inferred from homology"/>
<dbReference type="InterPro" id="IPR027417">
    <property type="entry name" value="P-loop_NTPase"/>
</dbReference>
<evidence type="ECO:0000259" key="6">
    <source>
        <dbReference type="PROSITE" id="PS51755"/>
    </source>
</evidence>
<keyword evidence="3 5" id="KW-0238">DNA-binding</keyword>
<dbReference type="Pfam" id="PF13424">
    <property type="entry name" value="TPR_12"/>
    <property type="match status" value="1"/>
</dbReference>
<gene>
    <name evidence="7" type="ORF">SAMN05444920_1011074</name>
</gene>
<protein>
    <submittedName>
        <fullName evidence="7">DNA-binding transcriptional activator of the SARP family</fullName>
    </submittedName>
</protein>
<dbReference type="SMART" id="SM00862">
    <property type="entry name" value="Trans_reg_C"/>
    <property type="match status" value="1"/>
</dbReference>
<keyword evidence="4" id="KW-0804">Transcription</keyword>
<dbReference type="InterPro" id="IPR005158">
    <property type="entry name" value="BTAD"/>
</dbReference>
<accession>A0A1H5W482</accession>
<dbReference type="InterPro" id="IPR036388">
    <property type="entry name" value="WH-like_DNA-bd_sf"/>
</dbReference>
<dbReference type="AlphaFoldDB" id="A0A1H5W482"/>
<dbReference type="Gene3D" id="1.25.40.10">
    <property type="entry name" value="Tetratricopeptide repeat domain"/>
    <property type="match status" value="2"/>
</dbReference>
<dbReference type="InterPro" id="IPR001867">
    <property type="entry name" value="OmpR/PhoB-type_DNA-bd"/>
</dbReference>
<dbReference type="GO" id="GO:0000160">
    <property type="term" value="P:phosphorelay signal transduction system"/>
    <property type="evidence" value="ECO:0007669"/>
    <property type="project" value="InterPro"/>
</dbReference>
<keyword evidence="2" id="KW-0805">Transcription regulation</keyword>
<dbReference type="InterPro" id="IPR051677">
    <property type="entry name" value="AfsR-DnrI-RedD_regulator"/>
</dbReference>
<dbReference type="RefSeq" id="WP_103954543.1">
    <property type="nucleotide sequence ID" value="NZ_FNVT01000001.1"/>
</dbReference>
<dbReference type="CDD" id="cd15831">
    <property type="entry name" value="BTAD"/>
    <property type="match status" value="1"/>
</dbReference>
<evidence type="ECO:0000256" key="2">
    <source>
        <dbReference type="ARBA" id="ARBA00023015"/>
    </source>
</evidence>
<organism evidence="7 8">
    <name type="scientific">Nonomuraea solani</name>
    <dbReference type="NCBI Taxonomy" id="1144553"/>
    <lineage>
        <taxon>Bacteria</taxon>
        <taxon>Bacillati</taxon>
        <taxon>Actinomycetota</taxon>
        <taxon>Actinomycetes</taxon>
        <taxon>Streptosporangiales</taxon>
        <taxon>Streptosporangiaceae</taxon>
        <taxon>Nonomuraea</taxon>
    </lineage>
</organism>
<dbReference type="Pfam" id="PF03704">
    <property type="entry name" value="BTAD"/>
    <property type="match status" value="1"/>
</dbReference>
<feature type="DNA-binding region" description="OmpR/PhoB-type" evidence="5">
    <location>
        <begin position="1"/>
        <end position="99"/>
    </location>
</feature>
<dbReference type="Gene3D" id="3.40.50.300">
    <property type="entry name" value="P-loop containing nucleotide triphosphate hydrolases"/>
    <property type="match status" value="1"/>
</dbReference>
<dbReference type="GO" id="GO:0006355">
    <property type="term" value="P:regulation of DNA-templated transcription"/>
    <property type="evidence" value="ECO:0007669"/>
    <property type="project" value="InterPro"/>
</dbReference>
<dbReference type="OrthoDB" id="5521887at2"/>
<dbReference type="EMBL" id="FNVT01000001">
    <property type="protein sequence ID" value="SEF94193.1"/>
    <property type="molecule type" value="Genomic_DNA"/>
</dbReference>
<dbReference type="PRINTS" id="PR00364">
    <property type="entry name" value="DISEASERSIST"/>
</dbReference>
<feature type="domain" description="OmpR/PhoB-type" evidence="6">
    <location>
        <begin position="1"/>
        <end position="99"/>
    </location>
</feature>
<dbReference type="PROSITE" id="PS51755">
    <property type="entry name" value="OMPR_PHOB"/>
    <property type="match status" value="1"/>
</dbReference>
<keyword evidence="8" id="KW-1185">Reference proteome</keyword>
<evidence type="ECO:0000256" key="3">
    <source>
        <dbReference type="ARBA" id="ARBA00023125"/>
    </source>
</evidence>
<dbReference type="Proteomes" id="UP000236732">
    <property type="component" value="Unassembled WGS sequence"/>
</dbReference>
<dbReference type="Pfam" id="PF00486">
    <property type="entry name" value="Trans_reg_C"/>
    <property type="match status" value="1"/>
</dbReference>
<name>A0A1H5W482_9ACTN</name>
<comment type="similarity">
    <text evidence="1">Belongs to the AfsR/DnrI/RedD regulatory family.</text>
</comment>
<dbReference type="PANTHER" id="PTHR35807:SF1">
    <property type="entry name" value="TRANSCRIPTIONAL REGULATOR REDD"/>
    <property type="match status" value="1"/>
</dbReference>
<dbReference type="InterPro" id="IPR016032">
    <property type="entry name" value="Sig_transdc_resp-reg_C-effctor"/>
</dbReference>
<evidence type="ECO:0000313" key="7">
    <source>
        <dbReference type="EMBL" id="SEF94193.1"/>
    </source>
</evidence>
<dbReference type="SMART" id="SM01043">
    <property type="entry name" value="BTAD"/>
    <property type="match status" value="1"/>
</dbReference>